<organism evidence="1 2">
    <name type="scientific">Saccoglossus kowalevskii</name>
    <name type="common">Acorn worm</name>
    <dbReference type="NCBI Taxonomy" id="10224"/>
    <lineage>
        <taxon>Eukaryota</taxon>
        <taxon>Metazoa</taxon>
        <taxon>Hemichordata</taxon>
        <taxon>Enteropneusta</taxon>
        <taxon>Harrimaniidae</taxon>
        <taxon>Saccoglossus</taxon>
    </lineage>
</organism>
<evidence type="ECO:0000313" key="2">
    <source>
        <dbReference type="RefSeq" id="XP_006825783.1"/>
    </source>
</evidence>
<name>A0ABM0N0J2_SACKO</name>
<dbReference type="Proteomes" id="UP000694865">
    <property type="component" value="Unplaced"/>
</dbReference>
<gene>
    <name evidence="2" type="primary">LOC102809292</name>
</gene>
<accession>A0ABM0N0J2</accession>
<reference evidence="2" key="1">
    <citation type="submission" date="2025-08" db="UniProtKB">
        <authorList>
            <consortium name="RefSeq"/>
        </authorList>
    </citation>
    <scope>IDENTIFICATION</scope>
    <source>
        <tissue evidence="2">Testes</tissue>
    </source>
</reference>
<keyword evidence="1" id="KW-1185">Reference proteome</keyword>
<proteinExistence type="predicted"/>
<sequence>MTFDPGSRSKFVIIIPIVPRLFNIFRTIRVRSEEELNDVAHMLLDKPFLTDIRWEKVEVCFPARVYTAEGNAFVYVNTLHRTIRDQINEGLDEAKRLMRDDKKFFLQFDFKKSMSAYFCEKIQIRDDEDHDRLEDCRCGYGKIAITNCSKYSPLFKFEDKVCPLWVICSPLCLLTLPCYLIYRKLTCNDMHCDVKSKPLPIPYDLEEDIVNKYYKNKPVKNETPTTIVTEPDSSYTSAVTHAKLSNTKITRRRVKKWVQAIAGKKKEKCIDDKEGLVHIL</sequence>
<dbReference type="RefSeq" id="XP_006825783.1">
    <property type="nucleotide sequence ID" value="XM_006825720.1"/>
</dbReference>
<protein>
    <submittedName>
        <fullName evidence="2">Uncharacterized protein LOC102809292</fullName>
    </submittedName>
</protein>
<dbReference type="GeneID" id="102809292"/>
<evidence type="ECO:0000313" key="1">
    <source>
        <dbReference type="Proteomes" id="UP000694865"/>
    </source>
</evidence>